<keyword evidence="5" id="KW-0325">Glycoprotein</keyword>
<name>A0AAW1D4D6_9HEMI</name>
<evidence type="ECO:0000256" key="2">
    <source>
        <dbReference type="ARBA" id="ARBA00022514"/>
    </source>
</evidence>
<accession>A0AAW1D4D6</accession>
<sequence length="235" mass="27196">MLQKKEPKSVAAVPGTNYDDEYAYDDNEEYDDEYEEDDDPKSLNNSQRAKRSIDDNTARLRNILHMRRHATFQEGSDNPPVMAKIVITGTEEETSPYHSKKEDEVRPANKNKHKNKFREDVENVNGCQQNSVLAHFGADTSAIRGQRHYEGNHRMYHPNRIFRDWTPAEWVSDFNVDSQVEFDNGYVTITDAPGIYFFYAQIFYADTHDSSGYKVLVNNHPVFQCTTTAKNKNNE</sequence>
<keyword evidence="4" id="KW-1015">Disulfide bond</keyword>
<dbReference type="GO" id="GO:0005125">
    <property type="term" value="F:cytokine activity"/>
    <property type="evidence" value="ECO:0007669"/>
    <property type="project" value="UniProtKB-KW"/>
</dbReference>
<dbReference type="InterPro" id="IPR008983">
    <property type="entry name" value="Tumour_necrosis_fac-like_dom"/>
</dbReference>
<dbReference type="AlphaFoldDB" id="A0AAW1D4D6"/>
<dbReference type="Proteomes" id="UP001461498">
    <property type="component" value="Unassembled WGS sequence"/>
</dbReference>
<reference evidence="7 8" key="1">
    <citation type="submission" date="2022-12" db="EMBL/GenBank/DDBJ databases">
        <title>Chromosome-level genome assembly of true bugs.</title>
        <authorList>
            <person name="Ma L."/>
            <person name="Li H."/>
        </authorList>
    </citation>
    <scope>NUCLEOTIDE SEQUENCE [LARGE SCALE GENOMIC DNA]</scope>
    <source>
        <strain evidence="7">Lab_2022b</strain>
    </source>
</reference>
<keyword evidence="8" id="KW-1185">Reference proteome</keyword>
<evidence type="ECO:0000256" key="6">
    <source>
        <dbReference type="SAM" id="MobiDB-lite"/>
    </source>
</evidence>
<evidence type="ECO:0000256" key="5">
    <source>
        <dbReference type="ARBA" id="ARBA00023180"/>
    </source>
</evidence>
<feature type="region of interest" description="Disordered" evidence="6">
    <location>
        <begin position="90"/>
        <end position="110"/>
    </location>
</feature>
<gene>
    <name evidence="7" type="ORF">O3M35_009809</name>
</gene>
<feature type="region of interest" description="Disordered" evidence="6">
    <location>
        <begin position="1"/>
        <end position="54"/>
    </location>
</feature>
<dbReference type="PANTHER" id="PTHR15151:SF24">
    <property type="entry name" value="A PROLIFERATION-INDUCING LIGAND-LIKE PROTEIN-RELATED"/>
    <property type="match status" value="1"/>
</dbReference>
<evidence type="ECO:0000256" key="4">
    <source>
        <dbReference type="ARBA" id="ARBA00023157"/>
    </source>
</evidence>
<organism evidence="7 8">
    <name type="scientific">Rhynocoris fuscipes</name>
    <dbReference type="NCBI Taxonomy" id="488301"/>
    <lineage>
        <taxon>Eukaryota</taxon>
        <taxon>Metazoa</taxon>
        <taxon>Ecdysozoa</taxon>
        <taxon>Arthropoda</taxon>
        <taxon>Hexapoda</taxon>
        <taxon>Insecta</taxon>
        <taxon>Pterygota</taxon>
        <taxon>Neoptera</taxon>
        <taxon>Paraneoptera</taxon>
        <taxon>Hemiptera</taxon>
        <taxon>Heteroptera</taxon>
        <taxon>Panheteroptera</taxon>
        <taxon>Cimicomorpha</taxon>
        <taxon>Reduviidae</taxon>
        <taxon>Harpactorinae</taxon>
        <taxon>Harpactorini</taxon>
        <taxon>Rhynocoris</taxon>
    </lineage>
</organism>
<dbReference type="GO" id="GO:0005615">
    <property type="term" value="C:extracellular space"/>
    <property type="evidence" value="ECO:0007669"/>
    <property type="project" value="UniProtKB-KW"/>
</dbReference>
<dbReference type="EMBL" id="JAPXFL010000006">
    <property type="protein sequence ID" value="KAK9505836.1"/>
    <property type="molecule type" value="Genomic_DNA"/>
</dbReference>
<dbReference type="SUPFAM" id="SSF49842">
    <property type="entry name" value="TNF-like"/>
    <property type="match status" value="1"/>
</dbReference>
<dbReference type="PANTHER" id="PTHR15151">
    <property type="entry name" value="PROTEIN EIGER"/>
    <property type="match status" value="1"/>
</dbReference>
<dbReference type="Gene3D" id="2.60.120.40">
    <property type="match status" value="1"/>
</dbReference>
<evidence type="ECO:0000256" key="3">
    <source>
        <dbReference type="ARBA" id="ARBA00022525"/>
    </source>
</evidence>
<protein>
    <submittedName>
        <fullName evidence="7">Uncharacterized protein</fullName>
    </submittedName>
</protein>
<comment type="subcellular location">
    <subcellularLocation>
        <location evidence="1">Secreted</location>
    </subcellularLocation>
</comment>
<comment type="caution">
    <text evidence="7">The sequence shown here is derived from an EMBL/GenBank/DDBJ whole genome shotgun (WGS) entry which is preliminary data.</text>
</comment>
<proteinExistence type="predicted"/>
<evidence type="ECO:0000313" key="7">
    <source>
        <dbReference type="EMBL" id="KAK9505836.1"/>
    </source>
</evidence>
<evidence type="ECO:0000256" key="1">
    <source>
        <dbReference type="ARBA" id="ARBA00004613"/>
    </source>
</evidence>
<evidence type="ECO:0000313" key="8">
    <source>
        <dbReference type="Proteomes" id="UP001461498"/>
    </source>
</evidence>
<keyword evidence="3" id="KW-0964">Secreted</keyword>
<keyword evidence="2" id="KW-0202">Cytokine</keyword>
<feature type="compositionally biased region" description="Acidic residues" evidence="6">
    <location>
        <begin position="18"/>
        <end position="39"/>
    </location>
</feature>
<dbReference type="InterPro" id="IPR051748">
    <property type="entry name" value="TNF_Ligand_Superfamily"/>
</dbReference>